<dbReference type="RefSeq" id="WP_344429211.1">
    <property type="nucleotide sequence ID" value="NZ_BAAANN010000039.1"/>
</dbReference>
<dbReference type="EMBL" id="BAAANN010000039">
    <property type="protein sequence ID" value="GAA1983947.1"/>
    <property type="molecule type" value="Genomic_DNA"/>
</dbReference>
<name>A0ABN2SCA1_9PSEU</name>
<comment type="caution">
    <text evidence="2">The sequence shown here is derived from an EMBL/GenBank/DDBJ whole genome shotgun (WGS) entry which is preliminary data.</text>
</comment>
<keyword evidence="3" id="KW-1185">Reference proteome</keyword>
<proteinExistence type="predicted"/>
<keyword evidence="1" id="KW-0812">Transmembrane</keyword>
<organism evidence="2 3">
    <name type="scientific">Amycolatopsis minnesotensis</name>
    <dbReference type="NCBI Taxonomy" id="337894"/>
    <lineage>
        <taxon>Bacteria</taxon>
        <taxon>Bacillati</taxon>
        <taxon>Actinomycetota</taxon>
        <taxon>Actinomycetes</taxon>
        <taxon>Pseudonocardiales</taxon>
        <taxon>Pseudonocardiaceae</taxon>
        <taxon>Amycolatopsis</taxon>
    </lineage>
</organism>
<protein>
    <submittedName>
        <fullName evidence="2">Uncharacterized protein</fullName>
    </submittedName>
</protein>
<reference evidence="2 3" key="1">
    <citation type="journal article" date="2019" name="Int. J. Syst. Evol. Microbiol.">
        <title>The Global Catalogue of Microorganisms (GCM) 10K type strain sequencing project: providing services to taxonomists for standard genome sequencing and annotation.</title>
        <authorList>
            <consortium name="The Broad Institute Genomics Platform"/>
            <consortium name="The Broad Institute Genome Sequencing Center for Infectious Disease"/>
            <person name="Wu L."/>
            <person name="Ma J."/>
        </authorList>
    </citation>
    <scope>NUCLEOTIDE SEQUENCE [LARGE SCALE GENOMIC DNA]</scope>
    <source>
        <strain evidence="2 3">JCM 14545</strain>
    </source>
</reference>
<keyword evidence="1" id="KW-1133">Transmembrane helix</keyword>
<gene>
    <name evidence="2" type="ORF">GCM10009754_71450</name>
</gene>
<evidence type="ECO:0000313" key="3">
    <source>
        <dbReference type="Proteomes" id="UP001501116"/>
    </source>
</evidence>
<feature type="transmembrane region" description="Helical" evidence="1">
    <location>
        <begin position="43"/>
        <end position="64"/>
    </location>
</feature>
<accession>A0ABN2SCA1</accession>
<sequence length="201" mass="22076">MNALVSYLRNDSRTLASTVALLRRRPAVAPGAVAMPYVRAQRALLLTFGGISLVESVVFSLARFPVTAHVILWFADGYTVLFTLGLLSSMITRPHAVSPDELRIRLGHYLDVRVPMKKVASLRHEKKTYDAGGYLRFSGEEFMLVLDAETNVVVELTEPITFTRPLGKQASARVIAFYADDPAAAAEACRDALSRHPSATE</sequence>
<dbReference type="Proteomes" id="UP001501116">
    <property type="component" value="Unassembled WGS sequence"/>
</dbReference>
<keyword evidence="1" id="KW-0472">Membrane</keyword>
<feature type="transmembrane region" description="Helical" evidence="1">
    <location>
        <begin position="70"/>
        <end position="87"/>
    </location>
</feature>
<evidence type="ECO:0000313" key="2">
    <source>
        <dbReference type="EMBL" id="GAA1983947.1"/>
    </source>
</evidence>
<evidence type="ECO:0000256" key="1">
    <source>
        <dbReference type="SAM" id="Phobius"/>
    </source>
</evidence>